<evidence type="ECO:0000313" key="3">
    <source>
        <dbReference type="EMBL" id="KAK7790424.1"/>
    </source>
</evidence>
<organism evidence="3 5">
    <name type="scientific">Gryllus longicercus</name>
    <dbReference type="NCBI Taxonomy" id="2509291"/>
    <lineage>
        <taxon>Eukaryota</taxon>
        <taxon>Metazoa</taxon>
        <taxon>Ecdysozoa</taxon>
        <taxon>Arthropoda</taxon>
        <taxon>Hexapoda</taxon>
        <taxon>Insecta</taxon>
        <taxon>Pterygota</taxon>
        <taxon>Neoptera</taxon>
        <taxon>Polyneoptera</taxon>
        <taxon>Orthoptera</taxon>
        <taxon>Ensifera</taxon>
        <taxon>Gryllidea</taxon>
        <taxon>Grylloidea</taxon>
        <taxon>Gryllidae</taxon>
        <taxon>Gryllinae</taxon>
        <taxon>Gryllus</taxon>
    </lineage>
</organism>
<evidence type="ECO:0000256" key="2">
    <source>
        <dbReference type="SAM" id="Phobius"/>
    </source>
</evidence>
<keyword evidence="5" id="KW-1185">Reference proteome</keyword>
<protein>
    <submittedName>
        <fullName evidence="3">Uncharacterized protein</fullName>
    </submittedName>
</protein>
<name>A0AAN9V6Y6_9ORTH</name>
<keyword evidence="2" id="KW-1133">Transmembrane helix</keyword>
<gene>
    <name evidence="4" type="ORF">R5R35_000071</name>
    <name evidence="3" type="ORF">R5R35_003907</name>
</gene>
<feature type="transmembrane region" description="Helical" evidence="2">
    <location>
        <begin position="235"/>
        <end position="256"/>
    </location>
</feature>
<accession>A0AAN9V6Y6</accession>
<proteinExistence type="predicted"/>
<dbReference type="PANTHER" id="PTHR33538">
    <property type="entry name" value="PROTEIN GAMETE EXPRESSED 1"/>
    <property type="match status" value="1"/>
</dbReference>
<evidence type="ECO:0000313" key="5">
    <source>
        <dbReference type="Proteomes" id="UP001378592"/>
    </source>
</evidence>
<keyword evidence="2" id="KW-0472">Membrane</keyword>
<dbReference type="EMBL" id="JAZDUA010000460">
    <property type="protein sequence ID" value="KAK7792265.1"/>
    <property type="molecule type" value="Genomic_DNA"/>
</dbReference>
<dbReference type="InterPro" id="IPR040346">
    <property type="entry name" value="GEX1/Brambleberry"/>
</dbReference>
<dbReference type="Proteomes" id="UP001378592">
    <property type="component" value="Unassembled WGS sequence"/>
</dbReference>
<sequence>MSFNYVHSNVDYPSNINELVELGKEQYISLKEKTTVLKYGECWRDAISNLHQGCNVLTEDKQSEMALRFTNCFLKMSTHETTDCYKFEGERKKECTHNLSDRAFTVYTEFYTHTQNICFYLKSQIWHDETEDTINRLSYASDKAADQLEELVDSSVNLKQALVDSQSNLKVMVAEFQIAASEQQRMLFDVFDRLSSLQEWAVGEISWLDTVVFYLCGVILSQVLTATPRTQSARFFLFVAFTVNVIAERYLCQYFINNGTLKIDNLNENLSWWVWLCRKILIIVCVIILSIAVIQYQDYNVINHNLLVQIQEQNMKLLCYLEKVKMLEGSVTTNIPSETRVNVDSDCQVVGENSPLKHEPESQIITPSKLPHSPRTTVSVLRKTEQVIQSALQSSLDHIDIVHMPNRSGSPAPSYNSTQSSSSSQRRRRKLDFNTEGGRTRYNLRHSKLEEWE</sequence>
<reference evidence="3 5" key="1">
    <citation type="submission" date="2024-03" db="EMBL/GenBank/DDBJ databases">
        <title>The genome assembly and annotation of the cricket Gryllus longicercus Weissman &amp; Gray.</title>
        <authorList>
            <person name="Szrajer S."/>
            <person name="Gray D."/>
            <person name="Ylla G."/>
        </authorList>
    </citation>
    <scope>NUCLEOTIDE SEQUENCE [LARGE SCALE GENOMIC DNA]</scope>
    <source>
        <strain evidence="3">DAG 2021-001</strain>
        <tissue evidence="3">Whole body minus gut</tissue>
    </source>
</reference>
<evidence type="ECO:0000256" key="1">
    <source>
        <dbReference type="SAM" id="MobiDB-lite"/>
    </source>
</evidence>
<dbReference type="AlphaFoldDB" id="A0AAN9V6Y6"/>
<evidence type="ECO:0000313" key="4">
    <source>
        <dbReference type="EMBL" id="KAK7792265.1"/>
    </source>
</evidence>
<keyword evidence="2" id="KW-0812">Transmembrane</keyword>
<feature type="compositionally biased region" description="Polar residues" evidence="1">
    <location>
        <begin position="407"/>
        <end position="418"/>
    </location>
</feature>
<comment type="caution">
    <text evidence="3">The sequence shown here is derived from an EMBL/GenBank/DDBJ whole genome shotgun (WGS) entry which is preliminary data.</text>
</comment>
<dbReference type="EMBL" id="JAZDUA010000626">
    <property type="protein sequence ID" value="KAK7790424.1"/>
    <property type="molecule type" value="Genomic_DNA"/>
</dbReference>
<feature type="transmembrane region" description="Helical" evidence="2">
    <location>
        <begin position="272"/>
        <end position="294"/>
    </location>
</feature>
<dbReference type="PANTHER" id="PTHR33538:SF2">
    <property type="entry name" value="PROTEIN GAMETE EXPRESSED 1"/>
    <property type="match status" value="1"/>
</dbReference>
<feature type="region of interest" description="Disordered" evidence="1">
    <location>
        <begin position="403"/>
        <end position="440"/>
    </location>
</feature>